<feature type="non-terminal residue" evidence="2">
    <location>
        <position position="98"/>
    </location>
</feature>
<evidence type="ECO:0000313" key="2">
    <source>
        <dbReference type="EMBL" id="MBD5778280.1"/>
    </source>
</evidence>
<dbReference type="EMBL" id="JACYFG010000004">
    <property type="protein sequence ID" value="MBD5778280.1"/>
    <property type="molecule type" value="Genomic_DNA"/>
</dbReference>
<dbReference type="GO" id="GO:0006313">
    <property type="term" value="P:DNA transposition"/>
    <property type="evidence" value="ECO:0007669"/>
    <property type="project" value="InterPro"/>
</dbReference>
<dbReference type="GO" id="GO:0004803">
    <property type="term" value="F:transposase activity"/>
    <property type="evidence" value="ECO:0007669"/>
    <property type="project" value="InterPro"/>
</dbReference>
<dbReference type="SUPFAM" id="SSF46689">
    <property type="entry name" value="Homeodomain-like"/>
    <property type="match status" value="1"/>
</dbReference>
<dbReference type="Pfam" id="PF01527">
    <property type="entry name" value="HTH_Tnp_1"/>
    <property type="match status" value="1"/>
</dbReference>
<accession>A0A927F6W8</accession>
<dbReference type="EMBL" id="JACYFG010000003">
    <property type="protein sequence ID" value="MBD5778227.1"/>
    <property type="molecule type" value="Genomic_DNA"/>
</dbReference>
<protein>
    <submittedName>
        <fullName evidence="2">Transposase</fullName>
    </submittedName>
</protein>
<dbReference type="AlphaFoldDB" id="A0A927F6W8"/>
<dbReference type="NCBIfam" id="NF047593">
    <property type="entry name" value="IS66_ISAeme5_TnpA"/>
    <property type="match status" value="1"/>
</dbReference>
<dbReference type="InterPro" id="IPR009057">
    <property type="entry name" value="Homeodomain-like_sf"/>
</dbReference>
<name>A0A927F6W8_9BACT</name>
<comment type="caution">
    <text evidence="2">The sequence shown here is derived from an EMBL/GenBank/DDBJ whole genome shotgun (WGS) entry which is preliminary data.</text>
</comment>
<evidence type="ECO:0000313" key="3">
    <source>
        <dbReference type="Proteomes" id="UP000622317"/>
    </source>
</evidence>
<keyword evidence="3" id="KW-1185">Reference proteome</keyword>
<evidence type="ECO:0000313" key="1">
    <source>
        <dbReference type="EMBL" id="MBD5778227.1"/>
    </source>
</evidence>
<dbReference type="GO" id="GO:0003677">
    <property type="term" value="F:DNA binding"/>
    <property type="evidence" value="ECO:0007669"/>
    <property type="project" value="InterPro"/>
</dbReference>
<dbReference type="RefSeq" id="WP_191615361.1">
    <property type="nucleotide sequence ID" value="NZ_JACYFG010000003.1"/>
</dbReference>
<reference evidence="2" key="1">
    <citation type="submission" date="2020-09" db="EMBL/GenBank/DDBJ databases">
        <title>Pelagicoccus enzymogenes sp. nov. with an EPS production, isolated from marine sediment.</title>
        <authorList>
            <person name="Feng X."/>
        </authorList>
    </citation>
    <scope>NUCLEOTIDE SEQUENCE</scope>
    <source>
        <strain evidence="2">NFK12</strain>
    </source>
</reference>
<proteinExistence type="predicted"/>
<gene>
    <name evidence="1" type="ORF">IEN85_01805</name>
    <name evidence="2" type="ORF">IEN85_02080</name>
</gene>
<dbReference type="Proteomes" id="UP000622317">
    <property type="component" value="Unassembled WGS sequence"/>
</dbReference>
<organism evidence="2 3">
    <name type="scientific">Pelagicoccus enzymogenes</name>
    <dbReference type="NCBI Taxonomy" id="2773457"/>
    <lineage>
        <taxon>Bacteria</taxon>
        <taxon>Pseudomonadati</taxon>
        <taxon>Verrucomicrobiota</taxon>
        <taxon>Opitutia</taxon>
        <taxon>Puniceicoccales</taxon>
        <taxon>Pelagicoccaceae</taxon>
        <taxon>Pelagicoccus</taxon>
    </lineage>
</organism>
<sequence>MSTERGKRYTAEQKQELLELFRQSGMNASRFCKEMNVSYPTLRRWLGPESAKPVQFVELDGAERGEGSLSVALPNGIWAEFPLSAERSVVADWIRELK</sequence>
<dbReference type="InterPro" id="IPR002514">
    <property type="entry name" value="Transposase_8"/>
</dbReference>